<gene>
    <name evidence="1" type="ORF">OW729_04985</name>
</gene>
<comment type="caution">
    <text evidence="1">The sequence shown here is derived from an EMBL/GenBank/DDBJ whole genome shotgun (WGS) entry which is preliminary data.</text>
</comment>
<dbReference type="Pfam" id="PF20765">
    <property type="entry name" value="Phage_tail_terminator_8"/>
    <property type="match status" value="1"/>
</dbReference>
<dbReference type="InterPro" id="IPR049254">
    <property type="entry name" value="Phage_tail_terminator"/>
</dbReference>
<organism evidence="1 2">
    <name type="scientific">Clostridium brassicae</name>
    <dbReference type="NCBI Taxonomy" id="2999072"/>
    <lineage>
        <taxon>Bacteria</taxon>
        <taxon>Bacillati</taxon>
        <taxon>Bacillota</taxon>
        <taxon>Clostridia</taxon>
        <taxon>Eubacteriales</taxon>
        <taxon>Clostridiaceae</taxon>
        <taxon>Clostridium</taxon>
    </lineage>
</organism>
<dbReference type="Proteomes" id="UP001144612">
    <property type="component" value="Unassembled WGS sequence"/>
</dbReference>
<proteinExistence type="predicted"/>
<evidence type="ECO:0000313" key="1">
    <source>
        <dbReference type="EMBL" id="MCY6957958.1"/>
    </source>
</evidence>
<evidence type="ECO:0000313" key="2">
    <source>
        <dbReference type="Proteomes" id="UP001144612"/>
    </source>
</evidence>
<accession>A0ABT4D6P8</accession>
<name>A0ABT4D6P8_9CLOT</name>
<keyword evidence="2" id="KW-1185">Reference proteome</keyword>
<reference evidence="1" key="1">
    <citation type="submission" date="2022-12" db="EMBL/GenBank/DDBJ databases">
        <title>Clostridium sp. nov., isolated from industrial wastewater.</title>
        <authorList>
            <person name="Jiayan W."/>
        </authorList>
    </citation>
    <scope>NUCLEOTIDE SEQUENCE</scope>
    <source>
        <strain evidence="1">ZC22-4</strain>
    </source>
</reference>
<dbReference type="EMBL" id="JAPQFJ010000003">
    <property type="protein sequence ID" value="MCY6957958.1"/>
    <property type="molecule type" value="Genomic_DNA"/>
</dbReference>
<sequence length="139" mass="16233">MTEGLRDTDYKDTIFASTDIRENIERPSLYVNFTENKTGLINKSCKQRTFSLQLFYFAKNREDSKIELLEVQDLLSDIFLKGIKITDDYYIHMFECDYDLRKDEGLLILNLNDLIDIAEIEECGEVIEDISINNTIEGK</sequence>
<protein>
    <submittedName>
        <fullName evidence="1">Uncharacterized protein</fullName>
    </submittedName>
</protein>